<feature type="transmembrane region" description="Helical" evidence="1">
    <location>
        <begin position="161"/>
        <end position="190"/>
    </location>
</feature>
<organism evidence="2 3">
    <name type="scientific">Nonlabens tegetincola</name>
    <dbReference type="NCBI Taxonomy" id="323273"/>
    <lineage>
        <taxon>Bacteria</taxon>
        <taxon>Pseudomonadati</taxon>
        <taxon>Bacteroidota</taxon>
        <taxon>Flavobacteriia</taxon>
        <taxon>Flavobacteriales</taxon>
        <taxon>Flavobacteriaceae</taxon>
        <taxon>Nonlabens</taxon>
    </lineage>
</organism>
<proteinExistence type="predicted"/>
<dbReference type="PANTHER" id="PTHR33802:SF1">
    <property type="entry name" value="XK-RELATED PROTEIN"/>
    <property type="match status" value="1"/>
</dbReference>
<keyword evidence="1" id="KW-1133">Transmembrane helix</keyword>
<dbReference type="Gene3D" id="1.20.1260.100">
    <property type="entry name" value="TspO/MBR protein"/>
    <property type="match status" value="1"/>
</dbReference>
<keyword evidence="3" id="KW-1185">Reference proteome</keyword>
<evidence type="ECO:0000313" key="3">
    <source>
        <dbReference type="Proteomes" id="UP000029221"/>
    </source>
</evidence>
<keyword evidence="1" id="KW-0812">Transmembrane</keyword>
<dbReference type="Proteomes" id="UP000029221">
    <property type="component" value="Unassembled WGS sequence"/>
</dbReference>
<dbReference type="eggNOG" id="COG0474">
    <property type="taxonomic scope" value="Bacteria"/>
</dbReference>
<feature type="transmembrane region" description="Helical" evidence="1">
    <location>
        <begin position="5"/>
        <end position="23"/>
    </location>
</feature>
<evidence type="ECO:0000256" key="1">
    <source>
        <dbReference type="SAM" id="Phobius"/>
    </source>
</evidence>
<dbReference type="AlphaFoldDB" id="A0A090PXV0"/>
<feature type="transmembrane region" description="Helical" evidence="1">
    <location>
        <begin position="250"/>
        <end position="270"/>
    </location>
</feature>
<dbReference type="InterPro" id="IPR038330">
    <property type="entry name" value="TspO/MBR-related_sf"/>
</dbReference>
<dbReference type="RefSeq" id="WP_042276154.1">
    <property type="nucleotide sequence ID" value="NZ_BBML01000001.1"/>
</dbReference>
<dbReference type="STRING" id="319236.BST91_12805"/>
<feature type="transmembrane region" description="Helical" evidence="1">
    <location>
        <begin position="228"/>
        <end position="244"/>
    </location>
</feature>
<comment type="caution">
    <text evidence="2">The sequence shown here is derived from an EMBL/GenBank/DDBJ whole genome shotgun (WGS) entry which is preliminary data.</text>
</comment>
<keyword evidence="1" id="KW-0472">Membrane</keyword>
<accession>A0A090PXV0</accession>
<feature type="transmembrane region" description="Helical" evidence="1">
    <location>
        <begin position="104"/>
        <end position="125"/>
    </location>
</feature>
<evidence type="ECO:0000313" key="2">
    <source>
        <dbReference type="EMBL" id="GAK95580.1"/>
    </source>
</evidence>
<feature type="transmembrane region" description="Helical" evidence="1">
    <location>
        <begin position="131"/>
        <end position="149"/>
    </location>
</feature>
<protein>
    <recommendedName>
        <fullName evidence="4">Tryptophan-rich sensory protein</fullName>
    </recommendedName>
</protein>
<sequence>MRRKLYAILNAIIVVVLIGWNGYANSGNFNGKNVGELSAEYNNLFTPASYAFSIWGLIFLSLLIFCTYGLYYAFNNKHRDLLRRLCSSDLVSNSQEKFENRTDFILTTAPFFFIANVLCSLWVAFWLEEMILVSVLIMFGLLSSLLICIKRLDLEIWDAPIHIIAFVWWPLCLYAGWISVATIANVASYLVSVTDFTIDEQITITIVMIAVAVVINLFMIVKRNMREFALVGVWALIAIAVRHFEEVKWIAYTSLLGAVVLFIAAGIHGSRNKETSPIMKYKEYKSLSK</sequence>
<gene>
    <name evidence="2" type="ORF">JCM19294_2362</name>
</gene>
<reference evidence="2" key="1">
    <citation type="journal article" date="2014" name="Genome Announc.">
        <title>Draft Genome Sequences of Marine Flavobacterium Nonlabens Strains NR17, NR24, NR27, NR32, NR33, and Ara13.</title>
        <authorList>
            <person name="Nakanishi M."/>
            <person name="Meirelles P."/>
            <person name="Suzuki R."/>
            <person name="Takatani N."/>
            <person name="Mino S."/>
            <person name="Suda W."/>
            <person name="Oshima K."/>
            <person name="Hattori M."/>
            <person name="Ohkuma M."/>
            <person name="Hosokawa M."/>
            <person name="Miyashita K."/>
            <person name="Thompson F.L."/>
            <person name="Niwa A."/>
            <person name="Sawabe T."/>
            <person name="Sawabe T."/>
        </authorList>
    </citation>
    <scope>NUCLEOTIDE SEQUENCE [LARGE SCALE GENOMIC DNA]</scope>
    <source>
        <strain evidence="2">JCM 19294</strain>
    </source>
</reference>
<dbReference type="EMBL" id="BBML01000001">
    <property type="protein sequence ID" value="GAK95580.1"/>
    <property type="molecule type" value="Genomic_DNA"/>
</dbReference>
<feature type="transmembrane region" description="Helical" evidence="1">
    <location>
        <begin position="202"/>
        <end position="221"/>
    </location>
</feature>
<dbReference type="PANTHER" id="PTHR33802">
    <property type="entry name" value="SI:CH211-161H7.5-RELATED"/>
    <property type="match status" value="1"/>
</dbReference>
<feature type="transmembrane region" description="Helical" evidence="1">
    <location>
        <begin position="50"/>
        <end position="74"/>
    </location>
</feature>
<evidence type="ECO:0008006" key="4">
    <source>
        <dbReference type="Google" id="ProtNLM"/>
    </source>
</evidence>
<name>A0A090PXV0_9FLAO</name>